<keyword evidence="1" id="KW-0175">Coiled coil</keyword>
<feature type="compositionally biased region" description="Pro residues" evidence="2">
    <location>
        <begin position="133"/>
        <end position="144"/>
    </location>
</feature>
<dbReference type="EMBL" id="KQ965735">
    <property type="protein sequence ID" value="KXS20469.1"/>
    <property type="molecule type" value="Genomic_DNA"/>
</dbReference>
<sequence>MSMEHFYANDLSTPPFFQFDTGISLPDVASADITRATDFTHPAGTPLNFGKRRAKIGSKLVQHSSMGRSGLERAGFRQAIYQASLAATQRIGAQLSSPGALSTNGTSVASKEDTTSPLLPTPTSSTSNATSPATPPSPHSPQIPPLNTATLDKFQTSHTNPESPSRPVVRLVPLGADNHHRPLDELMGRSRLAIRAVAQAKTRLASALKRQSDIATQLEVAREATRTSRKVCIDKAGEARELRESLSFSAQLHPDPYNSKRTPIPVFRDTAGKFSIDPARNPLSVQEQVLWYAEEALRVAERREMEVLEEWDRHTRDVERQEAQVERRRRDVEKLMAEIEAEIQRQREQKVKTWESRACDDPTAPVVEKLNRLDPNIATAAEPIGTAPSS</sequence>
<feature type="compositionally biased region" description="Polar residues" evidence="2">
    <location>
        <begin position="96"/>
        <end position="109"/>
    </location>
</feature>
<protein>
    <submittedName>
        <fullName evidence="3">Uncharacterized protein</fullName>
    </submittedName>
</protein>
<evidence type="ECO:0000256" key="2">
    <source>
        <dbReference type="SAM" id="MobiDB-lite"/>
    </source>
</evidence>
<evidence type="ECO:0000256" key="1">
    <source>
        <dbReference type="SAM" id="Coils"/>
    </source>
</evidence>
<dbReference type="Proteomes" id="UP000070544">
    <property type="component" value="Unassembled WGS sequence"/>
</dbReference>
<proteinExistence type="predicted"/>
<accession>A0A139AUU1</accession>
<feature type="coiled-coil region" evidence="1">
    <location>
        <begin position="318"/>
        <end position="349"/>
    </location>
</feature>
<dbReference type="AlphaFoldDB" id="A0A139AUU1"/>
<reference evidence="3 4" key="1">
    <citation type="journal article" date="2015" name="Genome Biol. Evol.">
        <title>Phylogenomic analyses indicate that early fungi evolved digesting cell walls of algal ancestors of land plants.</title>
        <authorList>
            <person name="Chang Y."/>
            <person name="Wang S."/>
            <person name="Sekimoto S."/>
            <person name="Aerts A.L."/>
            <person name="Choi C."/>
            <person name="Clum A."/>
            <person name="LaButti K.M."/>
            <person name="Lindquist E.A."/>
            <person name="Yee Ngan C."/>
            <person name="Ohm R.A."/>
            <person name="Salamov A.A."/>
            <person name="Grigoriev I.V."/>
            <person name="Spatafora J.W."/>
            <person name="Berbee M.L."/>
        </authorList>
    </citation>
    <scope>NUCLEOTIDE SEQUENCE [LARGE SCALE GENOMIC DNA]</scope>
    <source>
        <strain evidence="3 4">JEL478</strain>
    </source>
</reference>
<gene>
    <name evidence="3" type="ORF">M427DRAFT_131278</name>
</gene>
<keyword evidence="4" id="KW-1185">Reference proteome</keyword>
<evidence type="ECO:0000313" key="4">
    <source>
        <dbReference type="Proteomes" id="UP000070544"/>
    </source>
</evidence>
<feature type="region of interest" description="Disordered" evidence="2">
    <location>
        <begin position="96"/>
        <end position="148"/>
    </location>
</feature>
<feature type="compositionally biased region" description="Low complexity" evidence="2">
    <location>
        <begin position="115"/>
        <end position="132"/>
    </location>
</feature>
<evidence type="ECO:0000313" key="3">
    <source>
        <dbReference type="EMBL" id="KXS20469.1"/>
    </source>
</evidence>
<organism evidence="3 4">
    <name type="scientific">Gonapodya prolifera (strain JEL478)</name>
    <name type="common">Monoblepharis prolifera</name>
    <dbReference type="NCBI Taxonomy" id="1344416"/>
    <lineage>
        <taxon>Eukaryota</taxon>
        <taxon>Fungi</taxon>
        <taxon>Fungi incertae sedis</taxon>
        <taxon>Chytridiomycota</taxon>
        <taxon>Chytridiomycota incertae sedis</taxon>
        <taxon>Monoblepharidomycetes</taxon>
        <taxon>Monoblepharidales</taxon>
        <taxon>Gonapodyaceae</taxon>
        <taxon>Gonapodya</taxon>
    </lineage>
</organism>
<name>A0A139AUU1_GONPJ</name>